<name>A0ACA9SRU1_9GLOM</name>
<sequence>GVNIDWPAWKYYGHDELIDKRSGLNYLMIFFLDDNNSEVIGVLTVYPQSSQSIS</sequence>
<protein>
    <submittedName>
        <fullName evidence="1">16309_t:CDS:1</fullName>
    </submittedName>
</protein>
<keyword evidence="2" id="KW-1185">Reference proteome</keyword>
<gene>
    <name evidence="1" type="ORF">RPERSI_LOCUS34123</name>
</gene>
<feature type="non-terminal residue" evidence="1">
    <location>
        <position position="1"/>
    </location>
</feature>
<organism evidence="1 2">
    <name type="scientific">Racocetra persica</name>
    <dbReference type="NCBI Taxonomy" id="160502"/>
    <lineage>
        <taxon>Eukaryota</taxon>
        <taxon>Fungi</taxon>
        <taxon>Fungi incertae sedis</taxon>
        <taxon>Mucoromycota</taxon>
        <taxon>Glomeromycotina</taxon>
        <taxon>Glomeromycetes</taxon>
        <taxon>Diversisporales</taxon>
        <taxon>Gigasporaceae</taxon>
        <taxon>Racocetra</taxon>
    </lineage>
</organism>
<dbReference type="EMBL" id="CAJVQC010151040">
    <property type="protein sequence ID" value="CAG8846400.1"/>
    <property type="molecule type" value="Genomic_DNA"/>
</dbReference>
<evidence type="ECO:0000313" key="2">
    <source>
        <dbReference type="Proteomes" id="UP000789920"/>
    </source>
</evidence>
<comment type="caution">
    <text evidence="1">The sequence shown here is derived from an EMBL/GenBank/DDBJ whole genome shotgun (WGS) entry which is preliminary data.</text>
</comment>
<evidence type="ECO:0000313" key="1">
    <source>
        <dbReference type="EMBL" id="CAG8846400.1"/>
    </source>
</evidence>
<proteinExistence type="predicted"/>
<reference evidence="1" key="1">
    <citation type="submission" date="2021-06" db="EMBL/GenBank/DDBJ databases">
        <authorList>
            <person name="Kallberg Y."/>
            <person name="Tangrot J."/>
            <person name="Rosling A."/>
        </authorList>
    </citation>
    <scope>NUCLEOTIDE SEQUENCE</scope>
    <source>
        <strain evidence="1">MA461A</strain>
    </source>
</reference>
<dbReference type="Proteomes" id="UP000789920">
    <property type="component" value="Unassembled WGS sequence"/>
</dbReference>
<accession>A0ACA9SRU1</accession>